<protein>
    <submittedName>
        <fullName evidence="6">Mannitol 1-phosphate dehydrogenase</fullName>
    </submittedName>
</protein>
<dbReference type="GO" id="GO:0044550">
    <property type="term" value="P:secondary metabolite biosynthetic process"/>
    <property type="evidence" value="ECO:0007669"/>
    <property type="project" value="TreeGrafter"/>
</dbReference>
<reference evidence="6" key="1">
    <citation type="journal article" date="2020" name="Stud. Mycol.">
        <title>101 Dothideomycetes genomes: a test case for predicting lifestyles and emergence of pathogens.</title>
        <authorList>
            <person name="Haridas S."/>
            <person name="Albert R."/>
            <person name="Binder M."/>
            <person name="Bloem J."/>
            <person name="Labutti K."/>
            <person name="Salamov A."/>
            <person name="Andreopoulos B."/>
            <person name="Baker S."/>
            <person name="Barry K."/>
            <person name="Bills G."/>
            <person name="Bluhm B."/>
            <person name="Cannon C."/>
            <person name="Castanera R."/>
            <person name="Culley D."/>
            <person name="Daum C."/>
            <person name="Ezra D."/>
            <person name="Gonzalez J."/>
            <person name="Henrissat B."/>
            <person name="Kuo A."/>
            <person name="Liang C."/>
            <person name="Lipzen A."/>
            <person name="Lutzoni F."/>
            <person name="Magnuson J."/>
            <person name="Mondo S."/>
            <person name="Nolan M."/>
            <person name="Ohm R."/>
            <person name="Pangilinan J."/>
            <person name="Park H.-J."/>
            <person name="Ramirez L."/>
            <person name="Alfaro M."/>
            <person name="Sun H."/>
            <person name="Tritt A."/>
            <person name="Yoshinaga Y."/>
            <person name="Zwiers L.-H."/>
            <person name="Turgeon B."/>
            <person name="Goodwin S."/>
            <person name="Spatafora J."/>
            <person name="Crous P."/>
            <person name="Grigoriev I."/>
        </authorList>
    </citation>
    <scope>NUCLEOTIDE SEQUENCE</scope>
    <source>
        <strain evidence="6">CBS 130266</strain>
    </source>
</reference>
<accession>A0A9P4NVN2</accession>
<keyword evidence="4" id="KW-0472">Membrane</keyword>
<organism evidence="6 7">
    <name type="scientific">Tothia fuscella</name>
    <dbReference type="NCBI Taxonomy" id="1048955"/>
    <lineage>
        <taxon>Eukaryota</taxon>
        <taxon>Fungi</taxon>
        <taxon>Dikarya</taxon>
        <taxon>Ascomycota</taxon>
        <taxon>Pezizomycotina</taxon>
        <taxon>Dothideomycetes</taxon>
        <taxon>Pleosporomycetidae</taxon>
        <taxon>Venturiales</taxon>
        <taxon>Cylindrosympodiaceae</taxon>
        <taxon>Tothia</taxon>
    </lineage>
</organism>
<dbReference type="Gene3D" id="3.50.50.60">
    <property type="entry name" value="FAD/NAD(P)-binding domain"/>
    <property type="match status" value="1"/>
</dbReference>
<evidence type="ECO:0000313" key="7">
    <source>
        <dbReference type="Proteomes" id="UP000800235"/>
    </source>
</evidence>
<evidence type="ECO:0000256" key="3">
    <source>
        <dbReference type="ARBA" id="ARBA00023002"/>
    </source>
</evidence>
<sequence length="439" mass="48433">MTAPPPKKPLNIAIVGGGLAGIALTIGLLRHGITPHVYEAASNFGEIGAGIAFGPNSVRAINLLSPEALAALRKLSTSNQDPAEANTYLTMRYGTDSRNGDGKKCGDLILRLKPSKVVQDVSEIPGMNAMSTVHRARLLDSWAKLVPEGITSFGKRLTEVEILREGGVRLYFADGTTADADAVIGCDGIRSQVRNSIFKTMGKNLGPKYVGEYAYRSLISSDVAKEILGSELAMNGNLWWGYGGYIINYPVEQGRLVNVVAVVGGEKMEWDHSEVIRTVDREKMYNDFKEWDPRLQRLLREFKTADQWSLWDLIHDEPYNHGRVCLMGDAAHASTPHLGAGAGFAMEDAFVLSGLLATATSSTDLDKVFEAFTTLRRERTQKLVVRSREASKDYAFCGKGIEDDADKLVESAKERFLWIWEIDLEEHLEEGKKRLLRGQ</sequence>
<evidence type="ECO:0000256" key="2">
    <source>
        <dbReference type="ARBA" id="ARBA00022827"/>
    </source>
</evidence>
<dbReference type="SUPFAM" id="SSF54373">
    <property type="entry name" value="FAD-linked reductases, C-terminal domain"/>
    <property type="match status" value="1"/>
</dbReference>
<dbReference type="SUPFAM" id="SSF51905">
    <property type="entry name" value="FAD/NAD(P)-binding domain"/>
    <property type="match status" value="1"/>
</dbReference>
<dbReference type="GO" id="GO:0071949">
    <property type="term" value="F:FAD binding"/>
    <property type="evidence" value="ECO:0007669"/>
    <property type="project" value="InterPro"/>
</dbReference>
<dbReference type="GO" id="GO:0016491">
    <property type="term" value="F:oxidoreductase activity"/>
    <property type="evidence" value="ECO:0007669"/>
    <property type="project" value="UniProtKB-KW"/>
</dbReference>
<dbReference type="PRINTS" id="PR00420">
    <property type="entry name" value="RNGMNOXGNASE"/>
</dbReference>
<dbReference type="PANTHER" id="PTHR46720:SF3">
    <property type="entry name" value="FAD-BINDING DOMAIN-CONTAINING PROTEIN-RELATED"/>
    <property type="match status" value="1"/>
</dbReference>
<dbReference type="Proteomes" id="UP000800235">
    <property type="component" value="Unassembled WGS sequence"/>
</dbReference>
<proteinExistence type="predicted"/>
<keyword evidence="4" id="KW-1133">Transmembrane helix</keyword>
<keyword evidence="3" id="KW-0560">Oxidoreductase</keyword>
<name>A0A9P4NVN2_9PEZI</name>
<dbReference type="Pfam" id="PF01494">
    <property type="entry name" value="FAD_binding_3"/>
    <property type="match status" value="1"/>
</dbReference>
<dbReference type="InterPro" id="IPR002938">
    <property type="entry name" value="FAD-bd"/>
</dbReference>
<evidence type="ECO:0000256" key="4">
    <source>
        <dbReference type="SAM" id="Phobius"/>
    </source>
</evidence>
<dbReference type="OrthoDB" id="417877at2759"/>
<dbReference type="AlphaFoldDB" id="A0A9P4NVN2"/>
<comment type="caution">
    <text evidence="6">The sequence shown here is derived from an EMBL/GenBank/DDBJ whole genome shotgun (WGS) entry which is preliminary data.</text>
</comment>
<dbReference type="InterPro" id="IPR051104">
    <property type="entry name" value="FAD_monoxygenase"/>
</dbReference>
<feature type="domain" description="FAD-binding" evidence="5">
    <location>
        <begin position="12"/>
        <end position="386"/>
    </location>
</feature>
<keyword evidence="1" id="KW-0285">Flavoprotein</keyword>
<keyword evidence="2" id="KW-0274">FAD</keyword>
<dbReference type="InterPro" id="IPR036188">
    <property type="entry name" value="FAD/NAD-bd_sf"/>
</dbReference>
<evidence type="ECO:0000259" key="5">
    <source>
        <dbReference type="Pfam" id="PF01494"/>
    </source>
</evidence>
<keyword evidence="7" id="KW-1185">Reference proteome</keyword>
<dbReference type="EMBL" id="MU007028">
    <property type="protein sequence ID" value="KAF2432059.1"/>
    <property type="molecule type" value="Genomic_DNA"/>
</dbReference>
<keyword evidence="4" id="KW-0812">Transmembrane</keyword>
<gene>
    <name evidence="6" type="ORF">EJ08DRAFT_586248</name>
</gene>
<evidence type="ECO:0000313" key="6">
    <source>
        <dbReference type="EMBL" id="KAF2432059.1"/>
    </source>
</evidence>
<dbReference type="PANTHER" id="PTHR46720">
    <property type="entry name" value="HYDROXYLASE, PUTATIVE (AFU_ORTHOLOGUE AFUA_3G01460)-RELATED"/>
    <property type="match status" value="1"/>
</dbReference>
<evidence type="ECO:0000256" key="1">
    <source>
        <dbReference type="ARBA" id="ARBA00022630"/>
    </source>
</evidence>
<feature type="transmembrane region" description="Helical" evidence="4">
    <location>
        <begin position="12"/>
        <end position="33"/>
    </location>
</feature>